<dbReference type="KEGG" id="spii:G7077_08505"/>
<accession>A0A6G7YQB6</accession>
<organism evidence="1 2">
    <name type="scientific">Sphingomonas piscis</name>
    <dbReference type="NCBI Taxonomy" id="2714943"/>
    <lineage>
        <taxon>Bacteria</taxon>
        <taxon>Pseudomonadati</taxon>
        <taxon>Pseudomonadota</taxon>
        <taxon>Alphaproteobacteria</taxon>
        <taxon>Sphingomonadales</taxon>
        <taxon>Sphingomonadaceae</taxon>
        <taxon>Sphingomonas</taxon>
    </lineage>
</organism>
<dbReference type="RefSeq" id="WP_166411323.1">
    <property type="nucleotide sequence ID" value="NZ_CP049869.1"/>
</dbReference>
<proteinExistence type="predicted"/>
<gene>
    <name evidence="1" type="ORF">G7077_08505</name>
</gene>
<dbReference type="EMBL" id="CP049869">
    <property type="protein sequence ID" value="QIK78932.1"/>
    <property type="molecule type" value="Genomic_DNA"/>
</dbReference>
<evidence type="ECO:0000313" key="1">
    <source>
        <dbReference type="EMBL" id="QIK78932.1"/>
    </source>
</evidence>
<reference evidence="1 2" key="1">
    <citation type="submission" date="2020-03" db="EMBL/GenBank/DDBJ databases">
        <title>Sphingomonas sp. nov., isolated from fish.</title>
        <authorList>
            <person name="Hyun D.-W."/>
            <person name="Bae J.-W."/>
        </authorList>
    </citation>
    <scope>NUCLEOTIDE SEQUENCE [LARGE SCALE GENOMIC DNA]</scope>
    <source>
        <strain evidence="1 2">HDW15B</strain>
    </source>
</reference>
<protein>
    <submittedName>
        <fullName evidence="1">Uncharacterized protein</fullName>
    </submittedName>
</protein>
<name>A0A6G7YQB6_9SPHN</name>
<sequence length="50" mass="6038">MPDVTMLRDFASRCRRMAESERDVRLKTMFMQMAQDYEKRASDRCGITRF</sequence>
<evidence type="ECO:0000313" key="2">
    <source>
        <dbReference type="Proteomes" id="UP000503222"/>
    </source>
</evidence>
<keyword evidence="2" id="KW-1185">Reference proteome</keyword>
<dbReference type="AlphaFoldDB" id="A0A6G7YQB6"/>
<dbReference type="Proteomes" id="UP000503222">
    <property type="component" value="Chromosome"/>
</dbReference>